<protein>
    <submittedName>
        <fullName evidence="2">Uncharacterized protein</fullName>
    </submittedName>
</protein>
<evidence type="ECO:0000256" key="1">
    <source>
        <dbReference type="SAM" id="MobiDB-lite"/>
    </source>
</evidence>
<evidence type="ECO:0000313" key="3">
    <source>
        <dbReference type="Proteomes" id="UP000016922"/>
    </source>
</evidence>
<sequence>MKVSDLLCNDEQAMFNMSKEDADPANSLSEKMKISNLLCSEEQAISDVSKEDTDSANLLSKNNSSVPTDEKSPRDERSEVLVRNRPETSAQSENDHWTNRYYDFQRWGAEFLQNPRLKVDCSLGSRRQVGNLSQNTWGVWLGPYGDNAAGPFTSHYPSGSIQTHDDFNEEDSHLVGTITAAIEALSILRKEIKEAKRARVHIDQIVIVADSEILTDYICGIMPIEAIRSTSLELSQAVEKLNSKVELLEKSGIEVLFHIVEYGLNQHARTLAGMEADRILYTVDIVSSTKVKLPNNMNNNWLV</sequence>
<dbReference type="EMBL" id="KE145370">
    <property type="protein sequence ID" value="EPE27184.1"/>
    <property type="molecule type" value="Genomic_DNA"/>
</dbReference>
<organism evidence="2 3">
    <name type="scientific">Glarea lozoyensis (strain ATCC 20868 / MF5171)</name>
    <dbReference type="NCBI Taxonomy" id="1116229"/>
    <lineage>
        <taxon>Eukaryota</taxon>
        <taxon>Fungi</taxon>
        <taxon>Dikarya</taxon>
        <taxon>Ascomycota</taxon>
        <taxon>Pezizomycotina</taxon>
        <taxon>Leotiomycetes</taxon>
        <taxon>Helotiales</taxon>
        <taxon>Helotiaceae</taxon>
        <taxon>Glarea</taxon>
    </lineage>
</organism>
<keyword evidence="3" id="KW-1185">Reference proteome</keyword>
<name>S3CPX3_GLAL2</name>
<dbReference type="HOGENOM" id="CLU_918464_0_0_1"/>
<reference evidence="2 3" key="1">
    <citation type="journal article" date="2013" name="BMC Genomics">
        <title>Genomics-driven discovery of the pneumocandin biosynthetic gene cluster in the fungus Glarea lozoyensis.</title>
        <authorList>
            <person name="Chen L."/>
            <person name="Yue Q."/>
            <person name="Zhang X."/>
            <person name="Xiang M."/>
            <person name="Wang C."/>
            <person name="Li S."/>
            <person name="Che Y."/>
            <person name="Ortiz-Lopez F.J."/>
            <person name="Bills G.F."/>
            <person name="Liu X."/>
            <person name="An Z."/>
        </authorList>
    </citation>
    <scope>NUCLEOTIDE SEQUENCE [LARGE SCALE GENOMIC DNA]</scope>
    <source>
        <strain evidence="3">ATCC 20868 / MF5171</strain>
    </source>
</reference>
<dbReference type="AlphaFoldDB" id="S3CPX3"/>
<proteinExistence type="predicted"/>
<feature type="compositionally biased region" description="Polar residues" evidence="1">
    <location>
        <begin position="55"/>
        <end position="67"/>
    </location>
</feature>
<feature type="compositionally biased region" description="Basic and acidic residues" evidence="1">
    <location>
        <begin position="68"/>
        <end position="86"/>
    </location>
</feature>
<gene>
    <name evidence="2" type="ORF">GLAREA_03098</name>
</gene>
<evidence type="ECO:0000313" key="2">
    <source>
        <dbReference type="EMBL" id="EPE27184.1"/>
    </source>
</evidence>
<dbReference type="RefSeq" id="XP_008086374.1">
    <property type="nucleotide sequence ID" value="XM_008088183.1"/>
</dbReference>
<dbReference type="Proteomes" id="UP000016922">
    <property type="component" value="Unassembled WGS sequence"/>
</dbReference>
<dbReference type="KEGG" id="glz:GLAREA_03098"/>
<accession>S3CPX3</accession>
<feature type="region of interest" description="Disordered" evidence="1">
    <location>
        <begin position="45"/>
        <end position="94"/>
    </location>
</feature>
<dbReference type="GeneID" id="19462154"/>